<reference evidence="2 3" key="1">
    <citation type="submission" date="2014-10" db="EMBL/GenBank/DDBJ databases">
        <title>Complete genome sequence of e11/2, a T-even type bacteriophage specific for E. coli O157:H7.</title>
        <authorList>
            <person name="Coffey B."/>
            <person name="Ross P."/>
            <person name="O'Flynn G."/>
            <person name="O'Sullivan O."/>
            <person name="Casey A."/>
            <person name="Callanan M."/>
            <person name="Coffey A."/>
            <person name="McAuliffe O."/>
        </authorList>
    </citation>
    <scope>NUCLEOTIDE SEQUENCE [LARGE SCALE GENOMIC DNA]</scope>
</reference>
<sequence>MRKALLAGLLAISMMAHSSEHTFSNVQLDNMRYAYQFGEQFSKDGKYKTHKNIHKSGLGHIMAAILWQESSGGVNLKSKPKHHAYGMFQNYLPTMRARVKELGYNMTDAEIKRMLNKRSNSASWAYIELSYWLNIHKGDIRKAISSYNSGWNVKAGSKYASEVLEKANYLKNNKLLEIVND</sequence>
<dbReference type="InterPro" id="IPR008258">
    <property type="entry name" value="Transglycosylase_SLT_dom_1"/>
</dbReference>
<dbReference type="SUPFAM" id="SSF53955">
    <property type="entry name" value="Lysozyme-like"/>
    <property type="match status" value="1"/>
</dbReference>
<dbReference type="EMBL" id="KJ668714">
    <property type="protein sequence ID" value="AHY83317.1"/>
    <property type="molecule type" value="Genomic_DNA"/>
</dbReference>
<dbReference type="Pfam" id="PF01464">
    <property type="entry name" value="SLT"/>
    <property type="match status" value="1"/>
</dbReference>
<protein>
    <recommendedName>
        <fullName evidence="1">Transglycosylase SLT domain-containing protein</fullName>
    </recommendedName>
</protein>
<dbReference type="RefSeq" id="YP_009030724.1">
    <property type="nucleotide sequence ID" value="NC_024125.2"/>
</dbReference>
<feature type="domain" description="Transglycosylase SLT" evidence="1">
    <location>
        <begin position="61"/>
        <end position="154"/>
    </location>
</feature>
<gene>
    <name evidence="2" type="ORF">e112_119</name>
</gene>
<dbReference type="Proteomes" id="UP000024439">
    <property type="component" value="Segment"/>
</dbReference>
<accession>A0A023ZUK2</accession>
<dbReference type="KEGG" id="vg:19485267"/>
<name>A0A023ZUK2_9CAUD</name>
<evidence type="ECO:0000313" key="3">
    <source>
        <dbReference type="Proteomes" id="UP000024439"/>
    </source>
</evidence>
<dbReference type="InterPro" id="IPR023346">
    <property type="entry name" value="Lysozyme-like_dom_sf"/>
</dbReference>
<dbReference type="GeneID" id="19485267"/>
<evidence type="ECO:0000313" key="2">
    <source>
        <dbReference type="EMBL" id="AHY83317.1"/>
    </source>
</evidence>
<proteinExistence type="predicted"/>
<keyword evidence="3" id="KW-1185">Reference proteome</keyword>
<organism evidence="2 3">
    <name type="scientific">Escherichia phage vB_EcoM_112</name>
    <dbReference type="NCBI Taxonomy" id="1495285"/>
    <lineage>
        <taxon>Viruses</taxon>
        <taxon>Duplodnaviria</taxon>
        <taxon>Heunggongvirae</taxon>
        <taxon>Uroviricota</taxon>
        <taxon>Caudoviricetes</taxon>
        <taxon>Pantevenvirales</taxon>
        <taxon>Straboviridae</taxon>
        <taxon>Tevenvirinae</taxon>
        <taxon>Tequatrovirus</taxon>
        <taxon>Tequatrovirus e112</taxon>
    </lineage>
</organism>
<dbReference type="Gene3D" id="1.10.530.10">
    <property type="match status" value="1"/>
</dbReference>
<evidence type="ECO:0000259" key="1">
    <source>
        <dbReference type="Pfam" id="PF01464"/>
    </source>
</evidence>